<feature type="compositionally biased region" description="Low complexity" evidence="1">
    <location>
        <begin position="85"/>
        <end position="94"/>
    </location>
</feature>
<feature type="region of interest" description="Disordered" evidence="1">
    <location>
        <begin position="1"/>
        <end position="143"/>
    </location>
</feature>
<dbReference type="EMBL" id="JAUTDP010000010">
    <property type="protein sequence ID" value="KAK3395361.1"/>
    <property type="molecule type" value="Genomic_DNA"/>
</dbReference>
<proteinExistence type="predicted"/>
<dbReference type="AlphaFoldDB" id="A0AAE0U8X7"/>
<evidence type="ECO:0000313" key="2">
    <source>
        <dbReference type="EMBL" id="KAK3395361.1"/>
    </source>
</evidence>
<feature type="region of interest" description="Disordered" evidence="1">
    <location>
        <begin position="229"/>
        <end position="345"/>
    </location>
</feature>
<organism evidence="2 3">
    <name type="scientific">Sordaria brevicollis</name>
    <dbReference type="NCBI Taxonomy" id="83679"/>
    <lineage>
        <taxon>Eukaryota</taxon>
        <taxon>Fungi</taxon>
        <taxon>Dikarya</taxon>
        <taxon>Ascomycota</taxon>
        <taxon>Pezizomycotina</taxon>
        <taxon>Sordariomycetes</taxon>
        <taxon>Sordariomycetidae</taxon>
        <taxon>Sordariales</taxon>
        <taxon>Sordariaceae</taxon>
        <taxon>Sordaria</taxon>
    </lineage>
</organism>
<gene>
    <name evidence="2" type="ORF">B0T20DRAFT_481723</name>
</gene>
<reference evidence="2" key="1">
    <citation type="journal article" date="2023" name="Mol. Phylogenet. Evol.">
        <title>Genome-scale phylogeny and comparative genomics of the fungal order Sordariales.</title>
        <authorList>
            <person name="Hensen N."/>
            <person name="Bonometti L."/>
            <person name="Westerberg I."/>
            <person name="Brannstrom I.O."/>
            <person name="Guillou S."/>
            <person name="Cros-Aarteil S."/>
            <person name="Calhoun S."/>
            <person name="Haridas S."/>
            <person name="Kuo A."/>
            <person name="Mondo S."/>
            <person name="Pangilinan J."/>
            <person name="Riley R."/>
            <person name="LaButti K."/>
            <person name="Andreopoulos B."/>
            <person name="Lipzen A."/>
            <person name="Chen C."/>
            <person name="Yan M."/>
            <person name="Daum C."/>
            <person name="Ng V."/>
            <person name="Clum A."/>
            <person name="Steindorff A."/>
            <person name="Ohm R.A."/>
            <person name="Martin F."/>
            <person name="Silar P."/>
            <person name="Natvig D.O."/>
            <person name="Lalanne C."/>
            <person name="Gautier V."/>
            <person name="Ament-Velasquez S.L."/>
            <person name="Kruys A."/>
            <person name="Hutchinson M.I."/>
            <person name="Powell A.J."/>
            <person name="Barry K."/>
            <person name="Miller A.N."/>
            <person name="Grigoriev I.V."/>
            <person name="Debuchy R."/>
            <person name="Gladieux P."/>
            <person name="Hiltunen Thoren M."/>
            <person name="Johannesson H."/>
        </authorList>
    </citation>
    <scope>NUCLEOTIDE SEQUENCE</scope>
    <source>
        <strain evidence="2">FGSC 1904</strain>
    </source>
</reference>
<feature type="compositionally biased region" description="Low complexity" evidence="1">
    <location>
        <begin position="16"/>
        <end position="45"/>
    </location>
</feature>
<accession>A0AAE0U8X7</accession>
<dbReference type="Proteomes" id="UP001281003">
    <property type="component" value="Unassembled WGS sequence"/>
</dbReference>
<feature type="compositionally biased region" description="Basic and acidic residues" evidence="1">
    <location>
        <begin position="185"/>
        <end position="198"/>
    </location>
</feature>
<reference evidence="2" key="2">
    <citation type="submission" date="2023-07" db="EMBL/GenBank/DDBJ databases">
        <authorList>
            <consortium name="Lawrence Berkeley National Laboratory"/>
            <person name="Haridas S."/>
            <person name="Hensen N."/>
            <person name="Bonometti L."/>
            <person name="Westerberg I."/>
            <person name="Brannstrom I.O."/>
            <person name="Guillou S."/>
            <person name="Cros-Aarteil S."/>
            <person name="Calhoun S."/>
            <person name="Kuo A."/>
            <person name="Mondo S."/>
            <person name="Pangilinan J."/>
            <person name="Riley R."/>
            <person name="LaButti K."/>
            <person name="Andreopoulos B."/>
            <person name="Lipzen A."/>
            <person name="Chen C."/>
            <person name="Yanf M."/>
            <person name="Daum C."/>
            <person name="Ng V."/>
            <person name="Clum A."/>
            <person name="Steindorff A."/>
            <person name="Ohm R."/>
            <person name="Martin F."/>
            <person name="Silar P."/>
            <person name="Natvig D."/>
            <person name="Lalanne C."/>
            <person name="Gautier V."/>
            <person name="Ament-velasquez S.L."/>
            <person name="Kruys A."/>
            <person name="Hutchinson M.I."/>
            <person name="Powell A.J."/>
            <person name="Barry K."/>
            <person name="Miller A.N."/>
            <person name="Grigoriev I.V."/>
            <person name="Debuchy R."/>
            <person name="Gladieux P."/>
            <person name="Thoren M.H."/>
            <person name="Johannesson H."/>
        </authorList>
    </citation>
    <scope>NUCLEOTIDE SEQUENCE</scope>
    <source>
        <strain evidence="2">FGSC 1904</strain>
    </source>
</reference>
<name>A0AAE0U8X7_SORBR</name>
<protein>
    <submittedName>
        <fullName evidence="2">Uncharacterized protein</fullName>
    </submittedName>
</protein>
<feature type="region of interest" description="Disordered" evidence="1">
    <location>
        <begin position="161"/>
        <end position="216"/>
    </location>
</feature>
<evidence type="ECO:0000256" key="1">
    <source>
        <dbReference type="SAM" id="MobiDB-lite"/>
    </source>
</evidence>
<keyword evidence="3" id="KW-1185">Reference proteome</keyword>
<feature type="compositionally biased region" description="Acidic residues" evidence="1">
    <location>
        <begin position="171"/>
        <end position="184"/>
    </location>
</feature>
<feature type="compositionally biased region" description="Acidic residues" evidence="1">
    <location>
        <begin position="131"/>
        <end position="143"/>
    </location>
</feature>
<comment type="caution">
    <text evidence="2">The sequence shown here is derived from an EMBL/GenBank/DDBJ whole genome shotgun (WGS) entry which is preliminary data.</text>
</comment>
<sequence length="345" mass="36013">MAPRAANVGSDESALAGAHAAAPPQGQHHPEAQAPGRVPARAGAAAEEEEDVGDDEDDDEMVSVRMYHQFLRESVRPGNSRRSEASAAAAHELPAAPPTQPVESTEESTAASSYLPATPSSRSGATPSWEVEGEGDILDETPQVEEARAVQLVRAQATVVEVRADGQGQAGEEEDGEEVDDDERSGEIEGVHPVRDTDSVGDEVVGNGDRKGKEGQAAEVLAAQAVPDAARAVVPEQDQGRNQRRFGRAEFTPGETRAVRRMGRVFSPEEIESVQSSLQPPGPSEAAESPSDSPPPSLPAPSETEATAEAEAPIVPSSGSSSASVDTPRLPCGPSSEESTREPRC</sequence>
<feature type="compositionally biased region" description="Low complexity" evidence="1">
    <location>
        <begin position="300"/>
        <end position="324"/>
    </location>
</feature>
<feature type="compositionally biased region" description="Acidic residues" evidence="1">
    <location>
        <begin position="46"/>
        <end position="61"/>
    </location>
</feature>
<evidence type="ECO:0000313" key="3">
    <source>
        <dbReference type="Proteomes" id="UP001281003"/>
    </source>
</evidence>